<evidence type="ECO:0000256" key="5">
    <source>
        <dbReference type="PROSITE-ProRule" id="PRU10137"/>
    </source>
</evidence>
<dbReference type="InterPro" id="IPR025827">
    <property type="entry name" value="Zn_ribbon_recom_dom"/>
</dbReference>
<dbReference type="Pfam" id="PF07508">
    <property type="entry name" value="Recombinase"/>
    <property type="match status" value="1"/>
</dbReference>
<dbReference type="PROSITE" id="PS51737">
    <property type="entry name" value="RECOMBINASE_DNA_BIND"/>
    <property type="match status" value="1"/>
</dbReference>
<evidence type="ECO:0000259" key="8">
    <source>
        <dbReference type="PROSITE" id="PS51737"/>
    </source>
</evidence>
<dbReference type="GO" id="GO:0000150">
    <property type="term" value="F:DNA strand exchange activity"/>
    <property type="evidence" value="ECO:0007669"/>
    <property type="project" value="InterPro"/>
</dbReference>
<reference evidence="9 10" key="1">
    <citation type="submission" date="2013-03" db="EMBL/GenBank/DDBJ databases">
        <title>Assembly of a new bacterial strain Brevibacillus borstelensis AK1.</title>
        <authorList>
            <person name="Rajan I."/>
            <person name="PoliReddy D."/>
            <person name="Sugumar T."/>
            <person name="Rathinam K."/>
            <person name="Alqarawi S."/>
            <person name="Khalil A.B."/>
            <person name="Sivakumar N."/>
        </authorList>
    </citation>
    <scope>NUCLEOTIDE SEQUENCE [LARGE SCALE GENOMIC DNA]</scope>
    <source>
        <strain evidence="9 10">AK1</strain>
    </source>
</reference>
<protein>
    <submittedName>
        <fullName evidence="9">Integrase</fullName>
    </submittedName>
</protein>
<dbReference type="Pfam" id="PF00239">
    <property type="entry name" value="Resolvase"/>
    <property type="match status" value="1"/>
</dbReference>
<dbReference type="EMBL" id="APBN01000001">
    <property type="protein sequence ID" value="EMT54286.1"/>
    <property type="molecule type" value="Genomic_DNA"/>
</dbReference>
<name>M8E4S6_9BACL</name>
<evidence type="ECO:0000259" key="7">
    <source>
        <dbReference type="PROSITE" id="PS51736"/>
    </source>
</evidence>
<evidence type="ECO:0000256" key="4">
    <source>
        <dbReference type="PIRSR" id="PIRSR606118-50"/>
    </source>
</evidence>
<dbReference type="SUPFAM" id="SSF53041">
    <property type="entry name" value="Resolvase-like"/>
    <property type="match status" value="1"/>
</dbReference>
<feature type="active site" description="O-(5'-phospho-DNA)-serine intermediate" evidence="4 5">
    <location>
        <position position="11"/>
    </location>
</feature>
<dbReference type="InterPro" id="IPR050639">
    <property type="entry name" value="SSR_resolvase"/>
</dbReference>
<dbReference type="Gene3D" id="3.40.50.1390">
    <property type="entry name" value="Resolvase, N-terminal catalytic domain"/>
    <property type="match status" value="1"/>
</dbReference>
<keyword evidence="6" id="KW-0175">Coiled coil</keyword>
<feature type="domain" description="Recombinase" evidence="8">
    <location>
        <begin position="159"/>
        <end position="295"/>
    </location>
</feature>
<evidence type="ECO:0000256" key="3">
    <source>
        <dbReference type="ARBA" id="ARBA00023172"/>
    </source>
</evidence>
<dbReference type="CDD" id="cd00338">
    <property type="entry name" value="Ser_Recombinase"/>
    <property type="match status" value="1"/>
</dbReference>
<keyword evidence="2" id="KW-0238">DNA-binding</keyword>
<dbReference type="RefSeq" id="WP_003386008.1">
    <property type="nucleotide sequence ID" value="NZ_APBN01000001.1"/>
</dbReference>
<evidence type="ECO:0000313" key="10">
    <source>
        <dbReference type="Proteomes" id="UP000012081"/>
    </source>
</evidence>
<evidence type="ECO:0000256" key="1">
    <source>
        <dbReference type="ARBA" id="ARBA00022908"/>
    </source>
</evidence>
<dbReference type="STRING" id="1300222.I532_01730"/>
<feature type="domain" description="Resolvase/invertase-type recombinase catalytic" evidence="7">
    <location>
        <begin position="3"/>
        <end position="151"/>
    </location>
</feature>
<dbReference type="PROSITE" id="PS00397">
    <property type="entry name" value="RECOMBINASES_1"/>
    <property type="match status" value="1"/>
</dbReference>
<dbReference type="Gene3D" id="3.90.1750.20">
    <property type="entry name" value="Putative Large Serine Recombinase, Chain B, Domain 2"/>
    <property type="match status" value="1"/>
</dbReference>
<dbReference type="OrthoDB" id="9811097at2"/>
<dbReference type="InterPro" id="IPR011109">
    <property type="entry name" value="DNA_bind_recombinase_dom"/>
</dbReference>
<gene>
    <name evidence="9" type="ORF">I532_01730</name>
</gene>
<sequence>MTRLAVYARVSSDDQAERGTIENQLEFARKYADLHQLEVTKWYKDDGVTGTIPLEARPAGKELLEDAKNGQFDLLLIYKLDRLGRSARIILNAVHELEIHGIKIRSMTEPFDTGDPSGRFLLTILAGVADLERETILERMWYGANRAARTGKWLGGIVPYGYRVDSEGFLEINEDPLPYSELSEAGVVRLIFHMMASQGHSCIKIADYLNALGIPPSYTKDGRLVKRGKRHEKTAGIWRPSRIRGIITNTTYKGIHLYGKRSTKKREVIEREVPAIVDVETWEKAQKVLKENQIEAFKNSKNRYLVRGLMKCQCCGLTYIGVHYPGRNRNLTGYYICSGKQSYKGPYQGKCPSKNIPKEWIEDLVWQDCLKFINQPGEALKEIAATMEVKQAEQHDLTSEIAAIKESIENKDIERQSILDLFRKNIISFNDLEQQIQKINMEKNMLEQRLREIQNTIKMETDYTERVNNAFELLLRLRDKLKEEPSFEVKREIVKTLVNRISVHTIVDEYTKRPRASVSVHYCFAKDVIHTDKDLTTISAKTLLET</sequence>
<evidence type="ECO:0000256" key="6">
    <source>
        <dbReference type="SAM" id="Coils"/>
    </source>
</evidence>
<dbReference type="InterPro" id="IPR038109">
    <property type="entry name" value="DNA_bind_recomb_sf"/>
</dbReference>
<dbReference type="PROSITE" id="PS51736">
    <property type="entry name" value="RECOMBINASES_3"/>
    <property type="match status" value="1"/>
</dbReference>
<dbReference type="PANTHER" id="PTHR30461">
    <property type="entry name" value="DNA-INVERTASE FROM LAMBDOID PROPHAGE"/>
    <property type="match status" value="1"/>
</dbReference>
<dbReference type="PATRIC" id="fig|1300222.3.peg.352"/>
<evidence type="ECO:0000256" key="2">
    <source>
        <dbReference type="ARBA" id="ARBA00023125"/>
    </source>
</evidence>
<proteinExistence type="predicted"/>
<keyword evidence="3" id="KW-0233">DNA recombination</keyword>
<organism evidence="9 10">
    <name type="scientific">Brevibacillus borstelensis AK1</name>
    <dbReference type="NCBI Taxonomy" id="1300222"/>
    <lineage>
        <taxon>Bacteria</taxon>
        <taxon>Bacillati</taxon>
        <taxon>Bacillota</taxon>
        <taxon>Bacilli</taxon>
        <taxon>Bacillales</taxon>
        <taxon>Paenibacillaceae</taxon>
        <taxon>Brevibacillus</taxon>
    </lineage>
</organism>
<dbReference type="InterPro" id="IPR006118">
    <property type="entry name" value="Recombinase_CS"/>
</dbReference>
<feature type="coiled-coil region" evidence="6">
    <location>
        <begin position="429"/>
        <end position="456"/>
    </location>
</feature>
<keyword evidence="10" id="KW-1185">Reference proteome</keyword>
<dbReference type="PANTHER" id="PTHR30461:SF23">
    <property type="entry name" value="DNA RECOMBINASE-RELATED"/>
    <property type="match status" value="1"/>
</dbReference>
<dbReference type="InterPro" id="IPR036162">
    <property type="entry name" value="Resolvase-like_N_sf"/>
</dbReference>
<dbReference type="GO" id="GO:0003677">
    <property type="term" value="F:DNA binding"/>
    <property type="evidence" value="ECO:0007669"/>
    <property type="project" value="UniProtKB-KW"/>
</dbReference>
<dbReference type="Proteomes" id="UP000012081">
    <property type="component" value="Unassembled WGS sequence"/>
</dbReference>
<dbReference type="SMART" id="SM00857">
    <property type="entry name" value="Resolvase"/>
    <property type="match status" value="1"/>
</dbReference>
<keyword evidence="1" id="KW-0229">DNA integration</keyword>
<dbReference type="AlphaFoldDB" id="M8E4S6"/>
<evidence type="ECO:0000313" key="9">
    <source>
        <dbReference type="EMBL" id="EMT54286.1"/>
    </source>
</evidence>
<dbReference type="GO" id="GO:0015074">
    <property type="term" value="P:DNA integration"/>
    <property type="evidence" value="ECO:0007669"/>
    <property type="project" value="UniProtKB-KW"/>
</dbReference>
<dbReference type="Pfam" id="PF13408">
    <property type="entry name" value="Zn_ribbon_recom"/>
    <property type="match status" value="1"/>
</dbReference>
<comment type="caution">
    <text evidence="9">The sequence shown here is derived from an EMBL/GenBank/DDBJ whole genome shotgun (WGS) entry which is preliminary data.</text>
</comment>
<accession>M8E4S6</accession>
<dbReference type="InterPro" id="IPR006119">
    <property type="entry name" value="Resolv_N"/>
</dbReference>